<comment type="similarity">
    <text evidence="2">Belongs to the GMC oxidoreductase family.</text>
</comment>
<comment type="cofactor">
    <cofactor evidence="1">
        <name>FAD</name>
        <dbReference type="ChEBI" id="CHEBI:57692"/>
    </cofactor>
</comment>
<keyword evidence="3" id="KW-0285">Flavoprotein</keyword>
<evidence type="ECO:0000256" key="3">
    <source>
        <dbReference type="ARBA" id="ARBA00022630"/>
    </source>
</evidence>
<proteinExistence type="inferred from homology"/>
<dbReference type="InterPro" id="IPR051473">
    <property type="entry name" value="P2Ox-like"/>
</dbReference>
<dbReference type="Gene3D" id="3.50.50.60">
    <property type="entry name" value="FAD/NAD(P)-binding domain"/>
    <property type="match status" value="2"/>
</dbReference>
<organism evidence="8 9">
    <name type="scientific">Rhizobium setariae</name>
    <dbReference type="NCBI Taxonomy" id="2801340"/>
    <lineage>
        <taxon>Bacteria</taxon>
        <taxon>Pseudomonadati</taxon>
        <taxon>Pseudomonadota</taxon>
        <taxon>Alphaproteobacteria</taxon>
        <taxon>Hyphomicrobiales</taxon>
        <taxon>Rhizobiaceae</taxon>
        <taxon>Rhizobium/Agrobacterium group</taxon>
        <taxon>Rhizobium</taxon>
    </lineage>
</organism>
<dbReference type="InterPro" id="IPR036188">
    <property type="entry name" value="FAD/NAD-bd_sf"/>
</dbReference>
<evidence type="ECO:0000256" key="4">
    <source>
        <dbReference type="ARBA" id="ARBA00022827"/>
    </source>
</evidence>
<dbReference type="SUPFAM" id="SSF51905">
    <property type="entry name" value="FAD/NAD(P)-binding domain"/>
    <property type="match status" value="1"/>
</dbReference>
<dbReference type="PANTHER" id="PTHR42784:SF1">
    <property type="entry name" value="PYRANOSE 2-OXIDASE"/>
    <property type="match status" value="1"/>
</dbReference>
<comment type="caution">
    <text evidence="8">The sequence shown here is derived from an EMBL/GenBank/DDBJ whole genome shotgun (WGS) entry which is preliminary data.</text>
</comment>
<dbReference type="AlphaFoldDB" id="A0A936YTG4"/>
<protein>
    <submittedName>
        <fullName evidence="8">GMC family oxidoreductase</fullName>
    </submittedName>
</protein>
<dbReference type="Pfam" id="PF05199">
    <property type="entry name" value="GMC_oxred_C"/>
    <property type="match status" value="1"/>
</dbReference>
<sequence length="615" mass="67353">MADYDVIIVGAGISGAIMALELGKQNKRVLVLDAGPADPNSRKDFQDQFLRSVIKLPECPYPPYEDDPAQQNAPRANSHMLFKWPGYKNPDRKGQIDKFNATSHLTVSPASEIPFLSTYERVVGGTTWHWLGTCLRLLPNDFRMNSMYGRGIDWPIGYDDLVEDYGRAEHEIGVSASVDEQEKLGIAFPPGYSYPMPRIAPTYSDVQLDAWMAGLKLSWLNNQMPRMTNTPQARNSIFHDGRRACAGNTSCIPMCPIQAKYDATITLQKAINTNYVIVQAQSVVKKVNVDAETHKVTSVDVVRYDSTAGGTHKCETLTATAFVIAAHAIETPRLLLNSKSDTTPKGVANKSGQVGHNLMDHIVYLGWGLSPEPVYPNRGPRSSGGIETLRDGPFRKDFAAFRVDVGNEGWGWADGDPNTITNDFIDGTNNSGTNPDGATLCGDALVKELNDRLTRMVRFCYLVEQLPCHKNKIALSGTENDGLGIPRPEITYNLDDYTFAGLASAAKATSVIFEKCGITNYTRLRDYAHDGNGYPTAVDSSGTPYNVYGAGHIAGTYRMGSNPDESVVNDRLQSHDHSNLFLLGSGVFPTIATGNPTLTIAALTYRASRELLKQL</sequence>
<dbReference type="PANTHER" id="PTHR42784">
    <property type="entry name" value="PYRANOSE 2-OXIDASE"/>
    <property type="match status" value="1"/>
</dbReference>
<evidence type="ECO:0000313" key="8">
    <source>
        <dbReference type="EMBL" id="MBL0374597.1"/>
    </source>
</evidence>
<dbReference type="EMBL" id="JAEQNC010000014">
    <property type="protein sequence ID" value="MBL0374597.1"/>
    <property type="molecule type" value="Genomic_DNA"/>
</dbReference>
<evidence type="ECO:0000256" key="1">
    <source>
        <dbReference type="ARBA" id="ARBA00001974"/>
    </source>
</evidence>
<dbReference type="InterPro" id="IPR000172">
    <property type="entry name" value="GMC_OxRdtase_N"/>
</dbReference>
<evidence type="ECO:0000256" key="2">
    <source>
        <dbReference type="ARBA" id="ARBA00010790"/>
    </source>
</evidence>
<gene>
    <name evidence="8" type="ORF">JJB09_21530</name>
</gene>
<dbReference type="InterPro" id="IPR007867">
    <property type="entry name" value="GMC_OxRtase_C"/>
</dbReference>
<feature type="domain" description="Glucose-methanol-choline oxidoreductase C-terminal" evidence="7">
    <location>
        <begin position="470"/>
        <end position="603"/>
    </location>
</feature>
<accession>A0A936YTG4</accession>
<dbReference type="Pfam" id="PF00732">
    <property type="entry name" value="GMC_oxred_N"/>
    <property type="match status" value="1"/>
</dbReference>
<dbReference type="RefSeq" id="WP_201663143.1">
    <property type="nucleotide sequence ID" value="NZ_JAEQNC010000014.1"/>
</dbReference>
<reference evidence="8" key="1">
    <citation type="submission" date="2021-01" db="EMBL/GenBank/DDBJ databases">
        <title>Rhizobium sp. strain KVB221 16S ribosomal RNA gene Genome sequencing and assembly.</title>
        <authorList>
            <person name="Kang M."/>
        </authorList>
    </citation>
    <scope>NUCLEOTIDE SEQUENCE</scope>
    <source>
        <strain evidence="8">KVB221</strain>
    </source>
</reference>
<keyword evidence="9" id="KW-1185">Reference proteome</keyword>
<keyword evidence="5" id="KW-0560">Oxidoreductase</keyword>
<dbReference type="Pfam" id="PF13450">
    <property type="entry name" value="NAD_binding_8"/>
    <property type="match status" value="1"/>
</dbReference>
<evidence type="ECO:0000259" key="6">
    <source>
        <dbReference type="Pfam" id="PF00732"/>
    </source>
</evidence>
<dbReference type="GO" id="GO:0050660">
    <property type="term" value="F:flavin adenine dinucleotide binding"/>
    <property type="evidence" value="ECO:0007669"/>
    <property type="project" value="InterPro"/>
</dbReference>
<keyword evidence="4" id="KW-0274">FAD</keyword>
<evidence type="ECO:0000259" key="7">
    <source>
        <dbReference type="Pfam" id="PF05199"/>
    </source>
</evidence>
<dbReference type="Proteomes" id="UP000633219">
    <property type="component" value="Unassembled WGS sequence"/>
</dbReference>
<name>A0A936YTG4_9HYPH</name>
<dbReference type="GO" id="GO:0016614">
    <property type="term" value="F:oxidoreductase activity, acting on CH-OH group of donors"/>
    <property type="evidence" value="ECO:0007669"/>
    <property type="project" value="InterPro"/>
</dbReference>
<feature type="domain" description="Glucose-methanol-choline oxidoreductase N-terminal" evidence="6">
    <location>
        <begin position="245"/>
        <end position="363"/>
    </location>
</feature>
<evidence type="ECO:0000256" key="5">
    <source>
        <dbReference type="ARBA" id="ARBA00023002"/>
    </source>
</evidence>
<evidence type="ECO:0000313" key="9">
    <source>
        <dbReference type="Proteomes" id="UP000633219"/>
    </source>
</evidence>